<evidence type="ECO:0008006" key="4">
    <source>
        <dbReference type="Google" id="ProtNLM"/>
    </source>
</evidence>
<reference evidence="2 3" key="1">
    <citation type="submission" date="2023-07" db="EMBL/GenBank/DDBJ databases">
        <authorList>
            <person name="Peeters C."/>
        </authorList>
    </citation>
    <scope>NUCLEOTIDE SEQUENCE [LARGE SCALE GENOMIC DNA]</scope>
    <source>
        <strain evidence="2 3">LMG 18095</strain>
    </source>
</reference>
<keyword evidence="1" id="KW-1133">Transmembrane helix</keyword>
<dbReference type="Proteomes" id="UP001189773">
    <property type="component" value="Unassembled WGS sequence"/>
</dbReference>
<evidence type="ECO:0000256" key="1">
    <source>
        <dbReference type="SAM" id="Phobius"/>
    </source>
</evidence>
<keyword evidence="1" id="KW-0472">Membrane</keyword>
<accession>A0ABM9JG48</accession>
<name>A0ABM9JG48_9RALS</name>
<sequence>MSNYLMFWLSKSIVEFGIALGILAISGIVLLALWLPTWRKQSKCSHDRVHETQACDAICLRCGKNLGFIDTWREQQQCK</sequence>
<proteinExistence type="predicted"/>
<evidence type="ECO:0000313" key="2">
    <source>
        <dbReference type="EMBL" id="CAJ0792287.1"/>
    </source>
</evidence>
<feature type="transmembrane region" description="Helical" evidence="1">
    <location>
        <begin position="12"/>
        <end position="35"/>
    </location>
</feature>
<protein>
    <recommendedName>
        <fullName evidence="4">Transmembrane protein</fullName>
    </recommendedName>
</protein>
<evidence type="ECO:0000313" key="3">
    <source>
        <dbReference type="Proteomes" id="UP001189773"/>
    </source>
</evidence>
<keyword evidence="3" id="KW-1185">Reference proteome</keyword>
<gene>
    <name evidence="2" type="ORF">LMG18095_02294</name>
</gene>
<dbReference type="EMBL" id="CATZAR010000005">
    <property type="protein sequence ID" value="CAJ0792287.1"/>
    <property type="molecule type" value="Genomic_DNA"/>
</dbReference>
<organism evidence="2 3">
    <name type="scientific">Ralstonia thomasii</name>
    <dbReference type="NCBI Taxonomy" id="3058596"/>
    <lineage>
        <taxon>Bacteria</taxon>
        <taxon>Pseudomonadati</taxon>
        <taxon>Pseudomonadota</taxon>
        <taxon>Betaproteobacteria</taxon>
        <taxon>Burkholderiales</taxon>
        <taxon>Burkholderiaceae</taxon>
        <taxon>Ralstonia</taxon>
    </lineage>
</organism>
<keyword evidence="1" id="KW-0812">Transmembrane</keyword>
<comment type="caution">
    <text evidence="2">The sequence shown here is derived from an EMBL/GenBank/DDBJ whole genome shotgun (WGS) entry which is preliminary data.</text>
</comment>